<name>A0A9D4B0J5_9SAUR</name>
<organism evidence="1 2">
    <name type="scientific">Mauremys mutica</name>
    <name type="common">yellowpond turtle</name>
    <dbReference type="NCBI Taxonomy" id="74926"/>
    <lineage>
        <taxon>Eukaryota</taxon>
        <taxon>Metazoa</taxon>
        <taxon>Chordata</taxon>
        <taxon>Craniata</taxon>
        <taxon>Vertebrata</taxon>
        <taxon>Euteleostomi</taxon>
        <taxon>Archelosauria</taxon>
        <taxon>Testudinata</taxon>
        <taxon>Testudines</taxon>
        <taxon>Cryptodira</taxon>
        <taxon>Durocryptodira</taxon>
        <taxon>Testudinoidea</taxon>
        <taxon>Geoemydidae</taxon>
        <taxon>Geoemydinae</taxon>
        <taxon>Mauremys</taxon>
    </lineage>
</organism>
<dbReference type="EMBL" id="JAHDVG010000476">
    <property type="protein sequence ID" value="KAH1175786.1"/>
    <property type="molecule type" value="Genomic_DNA"/>
</dbReference>
<reference evidence="1" key="1">
    <citation type="submission" date="2021-09" db="EMBL/GenBank/DDBJ databases">
        <title>The genome of Mauremys mutica provides insights into the evolution of semi-aquatic lifestyle.</title>
        <authorList>
            <person name="Gong S."/>
            <person name="Gao Y."/>
        </authorList>
    </citation>
    <scope>NUCLEOTIDE SEQUENCE</scope>
    <source>
        <strain evidence="1">MM-2020</strain>
        <tissue evidence="1">Muscle</tissue>
    </source>
</reference>
<evidence type="ECO:0000313" key="2">
    <source>
        <dbReference type="Proteomes" id="UP000827986"/>
    </source>
</evidence>
<comment type="caution">
    <text evidence="1">The sequence shown here is derived from an EMBL/GenBank/DDBJ whole genome shotgun (WGS) entry which is preliminary data.</text>
</comment>
<accession>A0A9D4B0J5</accession>
<gene>
    <name evidence="1" type="ORF">KIL84_022311</name>
</gene>
<sequence>MERYGSCVPMYVSKSTRHLHHNIMMQSRCTTVLLESGTSIQLTCSCSGETLGLLSSANLRVHYGSWNIFHLSAEYYLYWIKQRLAKHFMITSFYFAQCATPVNRMKHEKRSLLSI</sequence>
<dbReference type="AlphaFoldDB" id="A0A9D4B0J5"/>
<protein>
    <submittedName>
        <fullName evidence="1">Uncharacterized protein</fullName>
    </submittedName>
</protein>
<evidence type="ECO:0000313" key="1">
    <source>
        <dbReference type="EMBL" id="KAH1175786.1"/>
    </source>
</evidence>
<proteinExistence type="predicted"/>
<dbReference type="Proteomes" id="UP000827986">
    <property type="component" value="Unassembled WGS sequence"/>
</dbReference>
<keyword evidence="2" id="KW-1185">Reference proteome</keyword>